<evidence type="ECO:0000313" key="1">
    <source>
        <dbReference type="EMBL" id="TFK76452.1"/>
    </source>
</evidence>
<protein>
    <submittedName>
        <fullName evidence="1">FAD/NAD(P)-binding domain-containing protein</fullName>
    </submittedName>
</protein>
<dbReference type="Proteomes" id="UP000308600">
    <property type="component" value="Unassembled WGS sequence"/>
</dbReference>
<accession>A0ACD3BFQ6</accession>
<evidence type="ECO:0000313" key="2">
    <source>
        <dbReference type="Proteomes" id="UP000308600"/>
    </source>
</evidence>
<gene>
    <name evidence="1" type="ORF">BDN72DRAFT_785361</name>
</gene>
<proteinExistence type="predicted"/>
<name>A0ACD3BFQ6_9AGAR</name>
<dbReference type="EMBL" id="ML208260">
    <property type="protein sequence ID" value="TFK76452.1"/>
    <property type="molecule type" value="Genomic_DNA"/>
</dbReference>
<keyword evidence="2" id="KW-1185">Reference proteome</keyword>
<organism evidence="1 2">
    <name type="scientific">Pluteus cervinus</name>
    <dbReference type="NCBI Taxonomy" id="181527"/>
    <lineage>
        <taxon>Eukaryota</taxon>
        <taxon>Fungi</taxon>
        <taxon>Dikarya</taxon>
        <taxon>Basidiomycota</taxon>
        <taxon>Agaricomycotina</taxon>
        <taxon>Agaricomycetes</taxon>
        <taxon>Agaricomycetidae</taxon>
        <taxon>Agaricales</taxon>
        <taxon>Pluteineae</taxon>
        <taxon>Pluteaceae</taxon>
        <taxon>Pluteus</taxon>
    </lineage>
</organism>
<sequence length="428" mass="45707">MLPEQTTVLIVGAGPTGLATAISLLKAGCSDIILVDAAEEKSILTSRAMAIHAATLEALESIGCADQLVARGIKGLGVAMSDRKSRLLTPDFDYLKPYTKYPFVLLLPQHITEKLLEETLESLGKKVAYSHKVVGFQESEVEGKTSVRFENGSIISARFIIGSDGARSVVRQLAGITFSDPDGDEIDTDNATTQMVLADVVFDAESPALPTDTGIGSISSQGFLLCLPLPKSGDEVSYRVIFNVPLDAGAPPPHPPTGFIQGYLDKTGTVAMSSDSSVNSSPIRIIKTIWSARFRTHSAIADKFFTKLKAANTGRHGAEVFLVGDAAHIHSPAGGQGMNLGIRDAIGLGVTLTRRVDDEKGELEEYAKQRRTRALTTIRMTKRILGIASLVSSSGVLATLQATVLWLAGMIPYVRRMGAWQLSGLGNR</sequence>
<reference evidence="1 2" key="1">
    <citation type="journal article" date="2019" name="Nat. Ecol. Evol.">
        <title>Megaphylogeny resolves global patterns of mushroom evolution.</title>
        <authorList>
            <person name="Varga T."/>
            <person name="Krizsan K."/>
            <person name="Foldi C."/>
            <person name="Dima B."/>
            <person name="Sanchez-Garcia M."/>
            <person name="Sanchez-Ramirez S."/>
            <person name="Szollosi G.J."/>
            <person name="Szarkandi J.G."/>
            <person name="Papp V."/>
            <person name="Albert L."/>
            <person name="Andreopoulos W."/>
            <person name="Angelini C."/>
            <person name="Antonin V."/>
            <person name="Barry K.W."/>
            <person name="Bougher N.L."/>
            <person name="Buchanan P."/>
            <person name="Buyck B."/>
            <person name="Bense V."/>
            <person name="Catcheside P."/>
            <person name="Chovatia M."/>
            <person name="Cooper J."/>
            <person name="Damon W."/>
            <person name="Desjardin D."/>
            <person name="Finy P."/>
            <person name="Geml J."/>
            <person name="Haridas S."/>
            <person name="Hughes K."/>
            <person name="Justo A."/>
            <person name="Karasinski D."/>
            <person name="Kautmanova I."/>
            <person name="Kiss B."/>
            <person name="Kocsube S."/>
            <person name="Kotiranta H."/>
            <person name="LaButti K.M."/>
            <person name="Lechner B.E."/>
            <person name="Liimatainen K."/>
            <person name="Lipzen A."/>
            <person name="Lukacs Z."/>
            <person name="Mihaltcheva S."/>
            <person name="Morgado L.N."/>
            <person name="Niskanen T."/>
            <person name="Noordeloos M.E."/>
            <person name="Ohm R.A."/>
            <person name="Ortiz-Santana B."/>
            <person name="Ovrebo C."/>
            <person name="Racz N."/>
            <person name="Riley R."/>
            <person name="Savchenko A."/>
            <person name="Shiryaev A."/>
            <person name="Soop K."/>
            <person name="Spirin V."/>
            <person name="Szebenyi C."/>
            <person name="Tomsovsky M."/>
            <person name="Tulloss R.E."/>
            <person name="Uehling J."/>
            <person name="Grigoriev I.V."/>
            <person name="Vagvolgyi C."/>
            <person name="Papp T."/>
            <person name="Martin F.M."/>
            <person name="Miettinen O."/>
            <person name="Hibbett D.S."/>
            <person name="Nagy L.G."/>
        </authorList>
    </citation>
    <scope>NUCLEOTIDE SEQUENCE [LARGE SCALE GENOMIC DNA]</scope>
    <source>
        <strain evidence="1 2">NL-1719</strain>
    </source>
</reference>